<feature type="domain" description="Glycoside hydrolase 35 catalytic" evidence="4">
    <location>
        <begin position="42"/>
        <end position="379"/>
    </location>
</feature>
<keyword evidence="6" id="KW-1185">Reference proteome</keyword>
<evidence type="ECO:0000313" key="6">
    <source>
        <dbReference type="Proteomes" id="UP001143480"/>
    </source>
</evidence>
<dbReference type="Proteomes" id="UP001143480">
    <property type="component" value="Unassembled WGS sequence"/>
</dbReference>
<evidence type="ECO:0000256" key="2">
    <source>
        <dbReference type="RuleBase" id="RU003679"/>
    </source>
</evidence>
<name>A0A9W6KVN0_9ACTN</name>
<proteinExistence type="inferred from homology"/>
<accession>A0A9W6KVN0</accession>
<dbReference type="InterPro" id="IPR031330">
    <property type="entry name" value="Gly_Hdrlase_35_cat"/>
</dbReference>
<dbReference type="PRINTS" id="PR00742">
    <property type="entry name" value="GLHYDRLASE35"/>
</dbReference>
<dbReference type="EMBL" id="BSFP01000123">
    <property type="protein sequence ID" value="GLL08047.1"/>
    <property type="molecule type" value="Genomic_DNA"/>
</dbReference>
<dbReference type="GO" id="GO:0005975">
    <property type="term" value="P:carbohydrate metabolic process"/>
    <property type="evidence" value="ECO:0007669"/>
    <property type="project" value="InterPro"/>
</dbReference>
<gene>
    <name evidence="5" type="ORF">GCM10017581_098070</name>
</gene>
<evidence type="ECO:0000259" key="4">
    <source>
        <dbReference type="Pfam" id="PF01301"/>
    </source>
</evidence>
<reference evidence="5" key="2">
    <citation type="submission" date="2023-01" db="EMBL/GenBank/DDBJ databases">
        <authorList>
            <person name="Sun Q."/>
            <person name="Evtushenko L."/>
        </authorList>
    </citation>
    <scope>NUCLEOTIDE SEQUENCE</scope>
    <source>
        <strain evidence="5">VKM Ac-1321</strain>
    </source>
</reference>
<reference evidence="5" key="1">
    <citation type="journal article" date="2014" name="Int. J. Syst. Evol. Microbiol.">
        <title>Complete genome sequence of Corynebacterium casei LMG S-19264T (=DSM 44701T), isolated from a smear-ripened cheese.</title>
        <authorList>
            <consortium name="US DOE Joint Genome Institute (JGI-PGF)"/>
            <person name="Walter F."/>
            <person name="Albersmeier A."/>
            <person name="Kalinowski J."/>
            <person name="Ruckert C."/>
        </authorList>
    </citation>
    <scope>NUCLEOTIDE SEQUENCE</scope>
    <source>
        <strain evidence="5">VKM Ac-1321</strain>
    </source>
</reference>
<comment type="caution">
    <text evidence="5">The sequence shown here is derived from an EMBL/GenBank/DDBJ whole genome shotgun (WGS) entry which is preliminary data.</text>
</comment>
<dbReference type="RefSeq" id="WP_306425283.1">
    <property type="nucleotide sequence ID" value="NZ_BSFP01000123.1"/>
</dbReference>
<dbReference type="Pfam" id="PF01301">
    <property type="entry name" value="Glyco_hydro_35"/>
    <property type="match status" value="1"/>
</dbReference>
<comment type="similarity">
    <text evidence="1 2">Belongs to the glycosyl hydrolase 35 family.</text>
</comment>
<sequence length="752" mass="81837">MQPRTTPTVHRIRPADPKPLLRPSMSNDVGRHDRVLLTSRHLLIDGHPAIPVSGELHFSRIPRARWAERLRLLRASGVTVVASYVFWIHHEEHEGTARFDDNLDIAEFVRLAEAAGLFVVLRIGPWCHGETRNGGLPDWVLETAGEVRTDNPGYLALVERWFTALGDQLAPLCGPASPIIGIQIENELYDQPGHILTLKKAASAAGMTAPLWTATAWGGADLPPHEVLPLYGGYSDGFWVDADAPWDDTFRAHFLFSHRWDDPGIGADLRAIAAASRPPDPQFPPATCELGGGMATAYHRRPVPQPDDIAAIANIKIGNGSGWQGFYMYAGGVNPPGAAGLQESHRTGYPNDLPRFDYDFHAPVRASGDAGPTLPALREHNAFLEAFGAALAEMPSSLPDQMPVDAHDRTTLRWALRGNADCGFVFINWHQPHEPLDDHEPLQFLIEGRPDLWFPDEPVAIPTGTIARWPIGLSVGGVRIRWATASVVTLLDGTVPTLVLRAHAGIAARVAIDGQQQELTPGACRRISTAGGLLDLLLLDESDLALMWVIDGRLLRTAATIWSDGDGLQARSSVRPKVEVWRPELARFAPIEATGNPAARGDTPVELTAIRPPSQPPGSYGTHGGRASAPCQTDIDSVAAVFAVHLPHRRWAPEDDLVLIVEWAGDVAQLRADGRPVADRFWDGTPWHIELISLNIGPDSSLTLHITPLPGDARIGFDPAVESIPRGRAPAARARLEHRTLWILPRSGDLAV</sequence>
<evidence type="ECO:0000256" key="3">
    <source>
        <dbReference type="SAM" id="MobiDB-lite"/>
    </source>
</evidence>
<dbReference type="GO" id="GO:0004553">
    <property type="term" value="F:hydrolase activity, hydrolyzing O-glycosyl compounds"/>
    <property type="evidence" value="ECO:0007669"/>
    <property type="project" value="InterPro"/>
</dbReference>
<dbReference type="AlphaFoldDB" id="A0A9W6KVN0"/>
<protein>
    <submittedName>
        <fullName evidence="5">Beta-galactosidase</fullName>
    </submittedName>
</protein>
<feature type="region of interest" description="Disordered" evidence="3">
    <location>
        <begin position="1"/>
        <end position="24"/>
    </location>
</feature>
<dbReference type="PANTHER" id="PTHR23421">
    <property type="entry name" value="BETA-GALACTOSIDASE RELATED"/>
    <property type="match status" value="1"/>
</dbReference>
<dbReference type="Gene3D" id="3.20.20.80">
    <property type="entry name" value="Glycosidases"/>
    <property type="match status" value="1"/>
</dbReference>
<evidence type="ECO:0000313" key="5">
    <source>
        <dbReference type="EMBL" id="GLL08047.1"/>
    </source>
</evidence>
<dbReference type="InterPro" id="IPR001944">
    <property type="entry name" value="Glycoside_Hdrlase_35"/>
</dbReference>
<dbReference type="InterPro" id="IPR017853">
    <property type="entry name" value="GH"/>
</dbReference>
<dbReference type="SUPFAM" id="SSF51445">
    <property type="entry name" value="(Trans)glycosidases"/>
    <property type="match status" value="1"/>
</dbReference>
<organism evidence="5 6">
    <name type="scientific">Dactylosporangium matsuzakiense</name>
    <dbReference type="NCBI Taxonomy" id="53360"/>
    <lineage>
        <taxon>Bacteria</taxon>
        <taxon>Bacillati</taxon>
        <taxon>Actinomycetota</taxon>
        <taxon>Actinomycetes</taxon>
        <taxon>Micromonosporales</taxon>
        <taxon>Micromonosporaceae</taxon>
        <taxon>Dactylosporangium</taxon>
    </lineage>
</organism>
<evidence type="ECO:0000256" key="1">
    <source>
        <dbReference type="ARBA" id="ARBA00009809"/>
    </source>
</evidence>